<dbReference type="EMBL" id="JAAIWK010000002">
    <property type="protein sequence ID" value="NEY18728.1"/>
    <property type="molecule type" value="Genomic_DNA"/>
</dbReference>
<gene>
    <name evidence="4" type="ORF">G4D61_01935</name>
    <name evidence="3" type="ORF">NG54_12765</name>
</gene>
<dbReference type="GO" id="GO:0080120">
    <property type="term" value="P:CAAX-box protein maturation"/>
    <property type="evidence" value="ECO:0007669"/>
    <property type="project" value="UniProtKB-ARBA"/>
</dbReference>
<name>A0A0A6VEA6_9BACI</name>
<evidence type="ECO:0000256" key="1">
    <source>
        <dbReference type="SAM" id="Phobius"/>
    </source>
</evidence>
<dbReference type="OrthoDB" id="1903300at2"/>
<feature type="domain" description="CAAX prenyl protease 2/Lysostaphin resistance protein A-like" evidence="2">
    <location>
        <begin position="107"/>
        <end position="197"/>
    </location>
</feature>
<keyword evidence="1" id="KW-1133">Transmembrane helix</keyword>
<keyword evidence="6" id="KW-1185">Reference proteome</keyword>
<dbReference type="Pfam" id="PF02517">
    <property type="entry name" value="Rce1-like"/>
    <property type="match status" value="1"/>
</dbReference>
<dbReference type="GO" id="GO:0006508">
    <property type="term" value="P:proteolysis"/>
    <property type="evidence" value="ECO:0007669"/>
    <property type="project" value="UniProtKB-KW"/>
</dbReference>
<dbReference type="InterPro" id="IPR003675">
    <property type="entry name" value="Rce1/LyrA-like_dom"/>
</dbReference>
<evidence type="ECO:0000313" key="6">
    <source>
        <dbReference type="Proteomes" id="UP000476934"/>
    </source>
</evidence>
<sequence>MTKLSVDTKLISSIILAHILLFITFHDHHAVFWYLYSGAMLFLISFSIFQGKAESNAKKSFFQFLLYGILSGIVLYLIFWIGHFLLTLLPTDLDQQVSHAYKRFSPELLWNYIVLIIILIPGEEIFWRGFVQKRLMNLMNDKFAILISALLNASVFLYADLPIMMIAAFVGSLFWGILYAKKRDLSMLILSHLIFDLLLLVIFPIH</sequence>
<feature type="transmembrane region" description="Helical" evidence="1">
    <location>
        <begin position="31"/>
        <end position="49"/>
    </location>
</feature>
<feature type="transmembrane region" description="Helical" evidence="1">
    <location>
        <begin position="139"/>
        <end position="157"/>
    </location>
</feature>
<keyword evidence="1" id="KW-0472">Membrane</keyword>
<evidence type="ECO:0000313" key="4">
    <source>
        <dbReference type="EMBL" id="NEY18728.1"/>
    </source>
</evidence>
<keyword evidence="4" id="KW-0482">Metalloprotease</keyword>
<accession>A0A0A6VEA6</accession>
<evidence type="ECO:0000313" key="3">
    <source>
        <dbReference type="EMBL" id="KHD84874.1"/>
    </source>
</evidence>
<dbReference type="AlphaFoldDB" id="A0A0A6VEA6"/>
<dbReference type="RefSeq" id="WP_025731057.1">
    <property type="nucleotide sequence ID" value="NZ_JAAIWK010000002.1"/>
</dbReference>
<dbReference type="EMBL" id="JRUN01000039">
    <property type="protein sequence ID" value="KHD84874.1"/>
    <property type="molecule type" value="Genomic_DNA"/>
</dbReference>
<proteinExistence type="predicted"/>
<reference evidence="4 6" key="2">
    <citation type="submission" date="2020-02" db="EMBL/GenBank/DDBJ databases">
        <authorList>
            <person name="Feng H."/>
        </authorList>
    </citation>
    <scope>NUCLEOTIDE SEQUENCE [LARGE SCALE GENOMIC DNA]</scope>
    <source>
        <strain evidence="4 6">Gsoil 114</strain>
    </source>
</reference>
<keyword evidence="4" id="KW-0378">Hydrolase</keyword>
<dbReference type="GO" id="GO:0008237">
    <property type="term" value="F:metallopeptidase activity"/>
    <property type="evidence" value="ECO:0007669"/>
    <property type="project" value="UniProtKB-KW"/>
</dbReference>
<dbReference type="STRING" id="363870.NG54_12765"/>
<reference evidence="4 6" key="3">
    <citation type="submission" date="2020-03" db="EMBL/GenBank/DDBJ databases">
        <title>Bacillus aquiflavi sp. nov., isolated from yellow water of strong flavor Chinese baijiu in Yibin region of China.</title>
        <authorList>
            <person name="Xie J."/>
        </authorList>
    </citation>
    <scope>NUCLEOTIDE SEQUENCE [LARGE SCALE GENOMIC DNA]</scope>
    <source>
        <strain evidence="4 6">Gsoil 114</strain>
    </source>
</reference>
<comment type="caution">
    <text evidence="3">The sequence shown here is derived from an EMBL/GenBank/DDBJ whole genome shotgun (WGS) entry which is preliminary data.</text>
</comment>
<evidence type="ECO:0000259" key="2">
    <source>
        <dbReference type="Pfam" id="PF02517"/>
    </source>
</evidence>
<protein>
    <submittedName>
        <fullName evidence="3">CAAX protease</fullName>
    </submittedName>
    <submittedName>
        <fullName evidence="4">CPBP family intramembrane metalloprotease</fullName>
    </submittedName>
</protein>
<reference evidence="3 5" key="1">
    <citation type="submission" date="2014-10" db="EMBL/GenBank/DDBJ databases">
        <title>Draft genome of phytase producing Bacillus ginsengihumi strain M2.11.</title>
        <authorList>
            <person name="Toymentseva A."/>
            <person name="Boulygina E.A."/>
            <person name="Kazakov S.V."/>
            <person name="Kayumov I."/>
            <person name="Suleimanova A.D."/>
            <person name="Mardanova A.M."/>
            <person name="Maria S.N."/>
            <person name="Sergey M.Y."/>
            <person name="Sharipova M.R."/>
        </authorList>
    </citation>
    <scope>NUCLEOTIDE SEQUENCE [LARGE SCALE GENOMIC DNA]</scope>
    <source>
        <strain evidence="3 5">M2.11</strain>
    </source>
</reference>
<dbReference type="Proteomes" id="UP000030588">
    <property type="component" value="Unassembled WGS sequence"/>
</dbReference>
<dbReference type="Proteomes" id="UP000476934">
    <property type="component" value="Unassembled WGS sequence"/>
</dbReference>
<feature type="transmembrane region" description="Helical" evidence="1">
    <location>
        <begin position="109"/>
        <end position="127"/>
    </location>
</feature>
<feature type="transmembrane region" description="Helical" evidence="1">
    <location>
        <begin position="61"/>
        <end position="89"/>
    </location>
</feature>
<dbReference type="GO" id="GO:0004175">
    <property type="term" value="F:endopeptidase activity"/>
    <property type="evidence" value="ECO:0007669"/>
    <property type="project" value="UniProtKB-ARBA"/>
</dbReference>
<organism evidence="3 5">
    <name type="scientific">Heyndrickxia ginsengihumi</name>
    <dbReference type="NCBI Taxonomy" id="363870"/>
    <lineage>
        <taxon>Bacteria</taxon>
        <taxon>Bacillati</taxon>
        <taxon>Bacillota</taxon>
        <taxon>Bacilli</taxon>
        <taxon>Bacillales</taxon>
        <taxon>Bacillaceae</taxon>
        <taxon>Heyndrickxia</taxon>
    </lineage>
</organism>
<keyword evidence="3" id="KW-0645">Protease</keyword>
<feature type="transmembrane region" description="Helical" evidence="1">
    <location>
        <begin position="7"/>
        <end position="25"/>
    </location>
</feature>
<evidence type="ECO:0000313" key="5">
    <source>
        <dbReference type="Proteomes" id="UP000030588"/>
    </source>
</evidence>
<keyword evidence="1" id="KW-0812">Transmembrane</keyword>
<feature type="transmembrane region" description="Helical" evidence="1">
    <location>
        <begin position="187"/>
        <end position="205"/>
    </location>
</feature>